<feature type="compositionally biased region" description="Low complexity" evidence="1">
    <location>
        <begin position="1"/>
        <end position="21"/>
    </location>
</feature>
<feature type="region of interest" description="Disordered" evidence="1">
    <location>
        <begin position="1"/>
        <end position="43"/>
    </location>
</feature>
<organism evidence="2 3">
    <name type="scientific">Adineta ricciae</name>
    <name type="common">Rotifer</name>
    <dbReference type="NCBI Taxonomy" id="249248"/>
    <lineage>
        <taxon>Eukaryota</taxon>
        <taxon>Metazoa</taxon>
        <taxon>Spiralia</taxon>
        <taxon>Gnathifera</taxon>
        <taxon>Rotifera</taxon>
        <taxon>Eurotatoria</taxon>
        <taxon>Bdelloidea</taxon>
        <taxon>Adinetida</taxon>
        <taxon>Adinetidae</taxon>
        <taxon>Adineta</taxon>
    </lineage>
</organism>
<comment type="caution">
    <text evidence="2">The sequence shown here is derived from an EMBL/GenBank/DDBJ whole genome shotgun (WGS) entry which is preliminary data.</text>
</comment>
<dbReference type="EMBL" id="CAJNOR010010583">
    <property type="protein sequence ID" value="CAF1654993.1"/>
    <property type="molecule type" value="Genomic_DNA"/>
</dbReference>
<keyword evidence="3" id="KW-1185">Reference proteome</keyword>
<evidence type="ECO:0000256" key="1">
    <source>
        <dbReference type="SAM" id="MobiDB-lite"/>
    </source>
</evidence>
<protein>
    <submittedName>
        <fullName evidence="2">Uncharacterized protein</fullName>
    </submittedName>
</protein>
<gene>
    <name evidence="2" type="ORF">XAT740_LOCUS55739</name>
</gene>
<reference evidence="2" key="1">
    <citation type="submission" date="2021-02" db="EMBL/GenBank/DDBJ databases">
        <authorList>
            <person name="Nowell W R."/>
        </authorList>
    </citation>
    <scope>NUCLEOTIDE SEQUENCE</scope>
</reference>
<sequence>PESPVHQHIQQQHHQVSPQFSPHHRPMTPFHLQSYSTQPPPQQQQLTKAYRVPLGTNEAKVRIHPCANPLKKKPNPCPGYP</sequence>
<name>A0A816EWR2_ADIRI</name>
<accession>A0A816EWR2</accession>
<evidence type="ECO:0000313" key="3">
    <source>
        <dbReference type="Proteomes" id="UP000663828"/>
    </source>
</evidence>
<dbReference type="Proteomes" id="UP000663828">
    <property type="component" value="Unassembled WGS sequence"/>
</dbReference>
<feature type="non-terminal residue" evidence="2">
    <location>
        <position position="1"/>
    </location>
</feature>
<proteinExistence type="predicted"/>
<dbReference type="AlphaFoldDB" id="A0A816EWR2"/>
<evidence type="ECO:0000313" key="2">
    <source>
        <dbReference type="EMBL" id="CAF1654993.1"/>
    </source>
</evidence>